<gene>
    <name evidence="1" type="ORF">AXF42_Ash008965</name>
</gene>
<evidence type="ECO:0000313" key="2">
    <source>
        <dbReference type="Proteomes" id="UP000236161"/>
    </source>
</evidence>
<name>A0A2I0ASZ8_9ASPA</name>
<accession>A0A2I0ASZ8</accession>
<proteinExistence type="predicted"/>
<evidence type="ECO:0000313" key="1">
    <source>
        <dbReference type="EMBL" id="PKA58678.1"/>
    </source>
</evidence>
<protein>
    <submittedName>
        <fullName evidence="1">Uncharacterized protein</fullName>
    </submittedName>
</protein>
<dbReference type="AlphaFoldDB" id="A0A2I0ASZ8"/>
<dbReference type="Proteomes" id="UP000236161">
    <property type="component" value="Unassembled WGS sequence"/>
</dbReference>
<dbReference type="EMBL" id="KZ451951">
    <property type="protein sequence ID" value="PKA58678.1"/>
    <property type="molecule type" value="Genomic_DNA"/>
</dbReference>
<organism evidence="1 2">
    <name type="scientific">Apostasia shenzhenica</name>
    <dbReference type="NCBI Taxonomy" id="1088818"/>
    <lineage>
        <taxon>Eukaryota</taxon>
        <taxon>Viridiplantae</taxon>
        <taxon>Streptophyta</taxon>
        <taxon>Embryophyta</taxon>
        <taxon>Tracheophyta</taxon>
        <taxon>Spermatophyta</taxon>
        <taxon>Magnoliopsida</taxon>
        <taxon>Liliopsida</taxon>
        <taxon>Asparagales</taxon>
        <taxon>Orchidaceae</taxon>
        <taxon>Apostasioideae</taxon>
        <taxon>Apostasia</taxon>
    </lineage>
</organism>
<keyword evidence="2" id="KW-1185">Reference proteome</keyword>
<sequence length="49" mass="5787">MKMAKRKERLKKVKTLLPEDLQTRILDIIYEDKALSYLVKEQLITLPDG</sequence>
<reference evidence="1 2" key="1">
    <citation type="journal article" date="2017" name="Nature">
        <title>The Apostasia genome and the evolution of orchids.</title>
        <authorList>
            <person name="Zhang G.Q."/>
            <person name="Liu K.W."/>
            <person name="Li Z."/>
            <person name="Lohaus R."/>
            <person name="Hsiao Y.Y."/>
            <person name="Niu S.C."/>
            <person name="Wang J.Y."/>
            <person name="Lin Y.C."/>
            <person name="Xu Q."/>
            <person name="Chen L.J."/>
            <person name="Yoshida K."/>
            <person name="Fujiwara S."/>
            <person name="Wang Z.W."/>
            <person name="Zhang Y.Q."/>
            <person name="Mitsuda N."/>
            <person name="Wang M."/>
            <person name="Liu G.H."/>
            <person name="Pecoraro L."/>
            <person name="Huang H.X."/>
            <person name="Xiao X.J."/>
            <person name="Lin M."/>
            <person name="Wu X.Y."/>
            <person name="Wu W.L."/>
            <person name="Chen Y.Y."/>
            <person name="Chang S.B."/>
            <person name="Sakamoto S."/>
            <person name="Ohme-Takagi M."/>
            <person name="Yagi M."/>
            <person name="Zeng S.J."/>
            <person name="Shen C.Y."/>
            <person name="Yeh C.M."/>
            <person name="Luo Y.B."/>
            <person name="Tsai W.C."/>
            <person name="Van de Peer Y."/>
            <person name="Liu Z.J."/>
        </authorList>
    </citation>
    <scope>NUCLEOTIDE SEQUENCE [LARGE SCALE GENOMIC DNA]</scope>
    <source>
        <strain evidence="2">cv. Shenzhen</strain>
        <tissue evidence="1">Stem</tissue>
    </source>
</reference>